<name>A0A0L0N4I6_TOLOC</name>
<dbReference type="GO" id="GO:1990130">
    <property type="term" value="C:GATOR1 complex"/>
    <property type="evidence" value="ECO:0007669"/>
    <property type="project" value="TreeGrafter"/>
</dbReference>
<dbReference type="Proteomes" id="UP000036947">
    <property type="component" value="Unassembled WGS sequence"/>
</dbReference>
<evidence type="ECO:0000256" key="1">
    <source>
        <dbReference type="SAM" id="MobiDB-lite"/>
    </source>
</evidence>
<dbReference type="InterPro" id="IPR027244">
    <property type="entry name" value="IML1"/>
</dbReference>
<gene>
    <name evidence="3" type="ORF">TOPH_06561</name>
</gene>
<evidence type="ECO:0000259" key="2">
    <source>
        <dbReference type="Pfam" id="PF12257"/>
    </source>
</evidence>
<dbReference type="EMBL" id="LFRF01000023">
    <property type="protein sequence ID" value="KND88745.1"/>
    <property type="molecule type" value="Genomic_DNA"/>
</dbReference>
<feature type="compositionally biased region" description="Basic and acidic residues" evidence="1">
    <location>
        <begin position="48"/>
        <end position="57"/>
    </location>
</feature>
<dbReference type="STRING" id="1163406.A0A0L0N4I6"/>
<evidence type="ECO:0000313" key="4">
    <source>
        <dbReference type="Proteomes" id="UP000036947"/>
    </source>
</evidence>
<organism evidence="3 4">
    <name type="scientific">Tolypocladium ophioglossoides (strain CBS 100239)</name>
    <name type="common">Snaketongue truffleclub</name>
    <name type="synonym">Elaphocordyceps ophioglossoides</name>
    <dbReference type="NCBI Taxonomy" id="1163406"/>
    <lineage>
        <taxon>Eukaryota</taxon>
        <taxon>Fungi</taxon>
        <taxon>Dikarya</taxon>
        <taxon>Ascomycota</taxon>
        <taxon>Pezizomycotina</taxon>
        <taxon>Sordariomycetes</taxon>
        <taxon>Hypocreomycetidae</taxon>
        <taxon>Hypocreales</taxon>
        <taxon>Ophiocordycipitaceae</taxon>
        <taxon>Tolypocladium</taxon>
    </lineage>
</organism>
<dbReference type="Pfam" id="PF12257">
    <property type="entry name" value="IML1"/>
    <property type="match status" value="1"/>
</dbReference>
<feature type="domain" description="Vacuolar membrane-associated protein Iml1 N-terminal" evidence="2">
    <location>
        <begin position="194"/>
        <end position="277"/>
    </location>
</feature>
<comment type="caution">
    <text evidence="3">The sequence shown here is derived from an EMBL/GenBank/DDBJ whole genome shotgun (WGS) entry which is preliminary data.</text>
</comment>
<dbReference type="GO" id="GO:0010508">
    <property type="term" value="P:positive regulation of autophagy"/>
    <property type="evidence" value="ECO:0007669"/>
    <property type="project" value="TreeGrafter"/>
</dbReference>
<dbReference type="AlphaFoldDB" id="A0A0L0N4I6"/>
<dbReference type="GO" id="GO:1904262">
    <property type="term" value="P:negative regulation of TORC1 signaling"/>
    <property type="evidence" value="ECO:0007669"/>
    <property type="project" value="TreeGrafter"/>
</dbReference>
<feature type="region of interest" description="Disordered" evidence="1">
    <location>
        <begin position="1"/>
        <end position="57"/>
    </location>
</feature>
<reference evidence="3 4" key="1">
    <citation type="journal article" date="2015" name="BMC Genomics">
        <title>The genome of the truffle-parasite Tolypocladium ophioglossoides and the evolution of antifungal peptaibiotics.</title>
        <authorList>
            <person name="Quandt C.A."/>
            <person name="Bushley K.E."/>
            <person name="Spatafora J.W."/>
        </authorList>
    </citation>
    <scope>NUCLEOTIDE SEQUENCE [LARGE SCALE GENOMIC DNA]</scope>
    <source>
        <strain evidence="3 4">CBS 100239</strain>
    </source>
</reference>
<evidence type="ECO:0000313" key="3">
    <source>
        <dbReference type="EMBL" id="KND88745.1"/>
    </source>
</evidence>
<proteinExistence type="predicted"/>
<dbReference type="OrthoDB" id="39497at2759"/>
<dbReference type="PANTHER" id="PTHR13179:SF8">
    <property type="entry name" value="GATOR COMPLEX PROTEIN DEPDC5"/>
    <property type="match status" value="1"/>
</dbReference>
<protein>
    <submittedName>
        <fullName evidence="3">Vacuolar membrane-associated protein IML1</fullName>
    </submittedName>
</protein>
<dbReference type="PANTHER" id="PTHR13179">
    <property type="entry name" value="DEP DOMAIN CONTAINING PROTEIN 5"/>
    <property type="match status" value="1"/>
</dbReference>
<sequence length="277" mass="30950">MSRNAGATPSGPRKGPRWSHLRQSSGTGYDRAPADSPGSPRSVSTHSTTKEDRRRRAERYCHVAVNEGYARDEVLLNLDLLGGDVKPGLLMSITPVKADATRTTSGAYGSMSRQPPEYCDSSKAASGFHADHDCQHNRYIFVAKDMPKEMKARQPDVEVYVVKHIADAFGMKKGSQALLAPVDRDHPAIEATHVEMSFKDQYLSRADMWRLTVGELTQRTVYKGQSILFMGTIKAQITAVYVDGQNVRSAFFVRDTRPIFRSESARYVLFIQMSREM</sequence>
<dbReference type="GO" id="GO:0005096">
    <property type="term" value="F:GTPase activator activity"/>
    <property type="evidence" value="ECO:0007669"/>
    <property type="project" value="InterPro"/>
</dbReference>
<keyword evidence="4" id="KW-1185">Reference proteome</keyword>
<dbReference type="InterPro" id="IPR048255">
    <property type="entry name" value="IML1_N"/>
</dbReference>
<accession>A0A0L0N4I6</accession>